<keyword evidence="3 8" id="KW-0285">Flavoprotein</keyword>
<dbReference type="SUPFAM" id="SSF51905">
    <property type="entry name" value="FAD/NAD(P)-binding domain"/>
    <property type="match status" value="1"/>
</dbReference>
<dbReference type="Pfam" id="PF05199">
    <property type="entry name" value="GMC_oxred_C"/>
    <property type="match status" value="1"/>
</dbReference>
<proteinExistence type="inferred from homology"/>
<name>A0A9W8YGL9_9PLEO</name>
<dbReference type="InterPro" id="IPR012132">
    <property type="entry name" value="GMC_OxRdtase"/>
</dbReference>
<comment type="similarity">
    <text evidence="2 8">Belongs to the GMC oxidoreductase family.</text>
</comment>
<dbReference type="EMBL" id="JAPEUY010000001">
    <property type="protein sequence ID" value="KAJ4377594.1"/>
    <property type="molecule type" value="Genomic_DNA"/>
</dbReference>
<dbReference type="InterPro" id="IPR000172">
    <property type="entry name" value="GMC_OxRdtase_N"/>
</dbReference>
<dbReference type="Pfam" id="PF00732">
    <property type="entry name" value="GMC_oxred_N"/>
    <property type="match status" value="1"/>
</dbReference>
<reference evidence="12" key="1">
    <citation type="submission" date="2022-10" db="EMBL/GenBank/DDBJ databases">
        <title>Tapping the CABI collections for fungal endophytes: first genome assemblies for Collariella, Neodidymelliopsis, Ascochyta clinopodiicola, Didymella pomorum, Didymosphaeria variabile, Neocosmospora piperis and Neocucurbitaria cava.</title>
        <authorList>
            <person name="Hill R."/>
        </authorList>
    </citation>
    <scope>NUCLEOTIDE SEQUENCE</scope>
    <source>
        <strain evidence="12">IMI 356814</strain>
    </source>
</reference>
<evidence type="ECO:0000313" key="12">
    <source>
        <dbReference type="EMBL" id="KAJ4377594.1"/>
    </source>
</evidence>
<dbReference type="OrthoDB" id="269227at2759"/>
<evidence type="ECO:0000256" key="9">
    <source>
        <dbReference type="SAM" id="SignalP"/>
    </source>
</evidence>
<sequence>MFCSLPFLTLAQVVIATCTPTTFDYVIVGGGPAGLVIANRLSADSNVSVAVIEAGGSVYNNPNVTGLPRSIAEFSPGIGTSVDWSYVSAPQKYMFNRTLPYSAGKALGGTTTINGMTYLRAEKAQIDAWEELGNQGWNWDSIYKYYLAQEGFQLPNEEQRENGATYRDKAHGYKGELSTGFTPYLVGQGFFDILKTTSEELDYPLNIDANNGTMRGFNTWPMTLDASKAIREDAARAFYYPIAESRPNLHVFLNTTATKIIWDDTGYAVTEIVAAGVEVVTSGNSTEVIRATKEVIMSAGSIRSPAILEHSGVGNKAVLEPLGIETVISQPHLGSNLHEQPNIGIVYASPTNWTGYPTFIDYLTASDLFGDDLPALAKEIRANISDYADTILAEYASNTTTMEIQEQLLKHQVDLIFDPKSTVPLAEILWFPVGNNIVAQFWNLLPLSRGSIHITTADPLMPPSIDPKLFQLPIDTFVLAAISIHVRDFFTTAPLSGHVTSELSPGFEAVPRNASWRDSSWETWMKNTSSTNTHPLSTCSMVSKELGGVVDKEGKVYGTKNVRVVDASVFPTQISGHLSASVYALAGKFADMILGKIES</sequence>
<dbReference type="PANTHER" id="PTHR11552:SF201">
    <property type="entry name" value="GLUCOSE-METHANOL-CHOLINE OXIDOREDUCTASE N-TERMINAL DOMAIN-CONTAINING PROTEIN"/>
    <property type="match status" value="1"/>
</dbReference>
<protein>
    <recommendedName>
        <fullName evidence="10 11">Glucose-methanol-choline oxidoreductase N-terminal domain-containing protein</fullName>
    </recommendedName>
</protein>
<feature type="chain" id="PRO_5040927789" description="Glucose-methanol-choline oxidoreductase N-terminal domain-containing protein" evidence="9">
    <location>
        <begin position="17"/>
        <end position="599"/>
    </location>
</feature>
<dbReference type="InterPro" id="IPR027424">
    <property type="entry name" value="Glucose_Oxidase_domain_2"/>
</dbReference>
<dbReference type="InterPro" id="IPR036188">
    <property type="entry name" value="FAD/NAD-bd_sf"/>
</dbReference>
<organism evidence="12 13">
    <name type="scientific">Neocucurbitaria cava</name>
    <dbReference type="NCBI Taxonomy" id="798079"/>
    <lineage>
        <taxon>Eukaryota</taxon>
        <taxon>Fungi</taxon>
        <taxon>Dikarya</taxon>
        <taxon>Ascomycota</taxon>
        <taxon>Pezizomycotina</taxon>
        <taxon>Dothideomycetes</taxon>
        <taxon>Pleosporomycetidae</taxon>
        <taxon>Pleosporales</taxon>
        <taxon>Pleosporineae</taxon>
        <taxon>Cucurbitariaceae</taxon>
        <taxon>Neocucurbitaria</taxon>
    </lineage>
</organism>
<evidence type="ECO:0000256" key="4">
    <source>
        <dbReference type="ARBA" id="ARBA00022827"/>
    </source>
</evidence>
<feature type="signal peptide" evidence="9">
    <location>
        <begin position="1"/>
        <end position="16"/>
    </location>
</feature>
<feature type="active site" description="Proton acceptor" evidence="6">
    <location>
        <position position="577"/>
    </location>
</feature>
<dbReference type="PIRSF" id="PIRSF000137">
    <property type="entry name" value="Alcohol_oxidase"/>
    <property type="match status" value="1"/>
</dbReference>
<evidence type="ECO:0000256" key="7">
    <source>
        <dbReference type="PIRSR" id="PIRSR000137-2"/>
    </source>
</evidence>
<feature type="domain" description="Glucose-methanol-choline oxidoreductase N-terminal" evidence="10">
    <location>
        <begin position="104"/>
        <end position="127"/>
    </location>
</feature>
<evidence type="ECO:0000256" key="8">
    <source>
        <dbReference type="RuleBase" id="RU003968"/>
    </source>
</evidence>
<dbReference type="GO" id="GO:0016614">
    <property type="term" value="F:oxidoreductase activity, acting on CH-OH group of donors"/>
    <property type="evidence" value="ECO:0007669"/>
    <property type="project" value="InterPro"/>
</dbReference>
<evidence type="ECO:0000313" key="13">
    <source>
        <dbReference type="Proteomes" id="UP001140560"/>
    </source>
</evidence>
<evidence type="ECO:0000256" key="1">
    <source>
        <dbReference type="ARBA" id="ARBA00001974"/>
    </source>
</evidence>
<dbReference type="Gene3D" id="4.10.450.10">
    <property type="entry name" value="Glucose Oxidase, domain 2"/>
    <property type="match status" value="1"/>
</dbReference>
<dbReference type="Gene3D" id="3.50.50.60">
    <property type="entry name" value="FAD/NAD(P)-binding domain"/>
    <property type="match status" value="1"/>
</dbReference>
<keyword evidence="4 7" id="KW-0274">FAD</keyword>
<evidence type="ECO:0000259" key="11">
    <source>
        <dbReference type="PROSITE" id="PS00624"/>
    </source>
</evidence>
<feature type="domain" description="Glucose-methanol-choline oxidoreductase N-terminal" evidence="11">
    <location>
        <begin position="300"/>
        <end position="314"/>
    </location>
</feature>
<comment type="cofactor">
    <cofactor evidence="1 7">
        <name>FAD</name>
        <dbReference type="ChEBI" id="CHEBI:57692"/>
    </cofactor>
</comment>
<dbReference type="PANTHER" id="PTHR11552">
    <property type="entry name" value="GLUCOSE-METHANOL-CHOLINE GMC OXIDOREDUCTASE"/>
    <property type="match status" value="1"/>
</dbReference>
<evidence type="ECO:0000256" key="5">
    <source>
        <dbReference type="ARBA" id="ARBA00023002"/>
    </source>
</evidence>
<gene>
    <name evidence="12" type="ORF">N0V83_000421</name>
</gene>
<dbReference type="SUPFAM" id="SSF54373">
    <property type="entry name" value="FAD-linked reductases, C-terminal domain"/>
    <property type="match status" value="1"/>
</dbReference>
<keyword evidence="9" id="KW-0732">Signal</keyword>
<keyword evidence="13" id="KW-1185">Reference proteome</keyword>
<dbReference type="InterPro" id="IPR007867">
    <property type="entry name" value="GMC_OxRtase_C"/>
</dbReference>
<feature type="active site" description="Proton donor" evidence="6">
    <location>
        <position position="534"/>
    </location>
</feature>
<dbReference type="PROSITE" id="PS00624">
    <property type="entry name" value="GMC_OXRED_2"/>
    <property type="match status" value="1"/>
</dbReference>
<dbReference type="AlphaFoldDB" id="A0A9W8YGL9"/>
<evidence type="ECO:0000256" key="2">
    <source>
        <dbReference type="ARBA" id="ARBA00010790"/>
    </source>
</evidence>
<comment type="caution">
    <text evidence="12">The sequence shown here is derived from an EMBL/GenBank/DDBJ whole genome shotgun (WGS) entry which is preliminary data.</text>
</comment>
<evidence type="ECO:0000256" key="3">
    <source>
        <dbReference type="ARBA" id="ARBA00022630"/>
    </source>
</evidence>
<keyword evidence="5" id="KW-0560">Oxidoreductase</keyword>
<feature type="binding site" evidence="7">
    <location>
        <position position="110"/>
    </location>
    <ligand>
        <name>FAD</name>
        <dbReference type="ChEBI" id="CHEBI:57692"/>
    </ligand>
</feature>
<dbReference type="Proteomes" id="UP001140560">
    <property type="component" value="Unassembled WGS sequence"/>
</dbReference>
<evidence type="ECO:0000259" key="10">
    <source>
        <dbReference type="PROSITE" id="PS00623"/>
    </source>
</evidence>
<dbReference type="GO" id="GO:0050660">
    <property type="term" value="F:flavin adenine dinucleotide binding"/>
    <property type="evidence" value="ECO:0007669"/>
    <property type="project" value="InterPro"/>
</dbReference>
<dbReference type="PROSITE" id="PS00623">
    <property type="entry name" value="GMC_OXRED_1"/>
    <property type="match status" value="1"/>
</dbReference>
<evidence type="ECO:0000256" key="6">
    <source>
        <dbReference type="PIRSR" id="PIRSR000137-1"/>
    </source>
</evidence>
<accession>A0A9W8YGL9</accession>
<dbReference type="Gene3D" id="3.30.560.10">
    <property type="entry name" value="Glucose Oxidase, domain 3"/>
    <property type="match status" value="1"/>
</dbReference>